<dbReference type="InterPro" id="IPR019986">
    <property type="entry name" value="YloV-like"/>
</dbReference>
<sequence length="563" mass="58032">MSDDATSAPQDPDLRMDAATVRRWCSAAVDALGAHRDEIDLLNVFPVPDGDTGTNMLLTLRAMTEALRRERPTDVGSAAAVIARGALLGARGNSGVILSQFVRGMSEVLGELDEDAIRTRPTSLLAESLSRGAQLARKAVSDPVEGTILTVADRAAEGARDAAARATLDMAGIADVATAAAAAASAAVTQTQFQLPALTRAKVVDAGGRGLSIIFDALAAVTGGQPSGGPAWARKAPTTPSDFDEPYAGRHGSDGFAYEVIYLLDAGRTAVATLEESLRSLGDSVVIAEGSATEADANTLTWRIHVHVNDVGAAIEAGIQAGRPHQIEVTRFEDHRDGGLTPLRGVAVVAIAPGDALRSAFLGEGVTVVDSGPARRPSTAEVLAAIEDTHAAHVVVLPNDGDCTAVADAAASEARTFGHDVAVVPTKSVMQGLAAVAVHDAERRFNEDVIAMAEAAAATRFADIAVAAREALTMAGHCHPGDVIGSIENDVVKIGSSVLEVALDLLDRFLATGGELVTVAVSPSAPDELADDLSRDIATRHPEVEVSILAGGHPDHLLLLGVE</sequence>
<dbReference type="PANTHER" id="PTHR33434:SF4">
    <property type="entry name" value="PHOSPHATASE PROTEIN"/>
    <property type="match status" value="1"/>
</dbReference>
<dbReference type="PROSITE" id="PS51480">
    <property type="entry name" value="DHAL"/>
    <property type="match status" value="1"/>
</dbReference>
<dbReference type="InterPro" id="IPR048394">
    <property type="entry name" value="FakA-like_M"/>
</dbReference>
<feature type="domain" description="DhaL" evidence="1">
    <location>
        <begin position="19"/>
        <end position="220"/>
    </location>
</feature>
<dbReference type="RefSeq" id="WP_238145206.1">
    <property type="nucleotide sequence ID" value="NZ_PVUE01000002.1"/>
</dbReference>
<dbReference type="InterPro" id="IPR033470">
    <property type="entry name" value="FakA-like_C"/>
</dbReference>
<organism evidence="2 3">
    <name type="scientific">Antricoccus suffuscus</name>
    <dbReference type="NCBI Taxonomy" id="1629062"/>
    <lineage>
        <taxon>Bacteria</taxon>
        <taxon>Bacillati</taxon>
        <taxon>Actinomycetota</taxon>
        <taxon>Actinomycetes</taxon>
        <taxon>Geodermatophilales</taxon>
        <taxon>Antricoccaceae</taxon>
        <taxon>Antricoccus</taxon>
    </lineage>
</organism>
<dbReference type="Proteomes" id="UP000237752">
    <property type="component" value="Unassembled WGS sequence"/>
</dbReference>
<dbReference type="InterPro" id="IPR036117">
    <property type="entry name" value="DhaL_dom_sf"/>
</dbReference>
<dbReference type="AlphaFoldDB" id="A0A2T1A4H0"/>
<reference evidence="2 3" key="1">
    <citation type="submission" date="2018-03" db="EMBL/GenBank/DDBJ databases">
        <title>Genomic Encyclopedia of Archaeal and Bacterial Type Strains, Phase II (KMG-II): from individual species to whole genera.</title>
        <authorList>
            <person name="Goeker M."/>
        </authorList>
    </citation>
    <scope>NUCLEOTIDE SEQUENCE [LARGE SCALE GENOMIC DNA]</scope>
    <source>
        <strain evidence="2 3">DSM 100065</strain>
    </source>
</reference>
<name>A0A2T1A4H0_9ACTN</name>
<dbReference type="InterPro" id="IPR004007">
    <property type="entry name" value="DhaL_dom"/>
</dbReference>
<dbReference type="Pfam" id="PF21645">
    <property type="entry name" value="FakA-like_M"/>
    <property type="match status" value="1"/>
</dbReference>
<evidence type="ECO:0000313" key="3">
    <source>
        <dbReference type="Proteomes" id="UP000237752"/>
    </source>
</evidence>
<comment type="caution">
    <text evidence="2">The sequence shown here is derived from an EMBL/GenBank/DDBJ whole genome shotgun (WGS) entry which is preliminary data.</text>
</comment>
<evidence type="ECO:0000259" key="1">
    <source>
        <dbReference type="PROSITE" id="PS51480"/>
    </source>
</evidence>
<dbReference type="Gene3D" id="1.25.40.340">
    <property type="match status" value="1"/>
</dbReference>
<dbReference type="Pfam" id="PF02734">
    <property type="entry name" value="Dak2"/>
    <property type="match status" value="1"/>
</dbReference>
<dbReference type="GO" id="GO:0004371">
    <property type="term" value="F:glycerone kinase activity"/>
    <property type="evidence" value="ECO:0007669"/>
    <property type="project" value="InterPro"/>
</dbReference>
<dbReference type="EMBL" id="PVUE01000002">
    <property type="protein sequence ID" value="PRZ43495.1"/>
    <property type="molecule type" value="Genomic_DNA"/>
</dbReference>
<keyword evidence="3" id="KW-1185">Reference proteome</keyword>
<dbReference type="PANTHER" id="PTHR33434">
    <property type="entry name" value="DEGV DOMAIN-CONTAINING PROTEIN DR_1986-RELATED"/>
    <property type="match status" value="1"/>
</dbReference>
<dbReference type="GO" id="GO:0006071">
    <property type="term" value="P:glycerol metabolic process"/>
    <property type="evidence" value="ECO:0007669"/>
    <property type="project" value="InterPro"/>
</dbReference>
<dbReference type="SMART" id="SM01121">
    <property type="entry name" value="Dak1_2"/>
    <property type="match status" value="1"/>
</dbReference>
<dbReference type="Pfam" id="PF13684">
    <property type="entry name" value="FakA-like_C"/>
    <property type="match status" value="1"/>
</dbReference>
<dbReference type="InterPro" id="IPR050270">
    <property type="entry name" value="DegV_domain_contain"/>
</dbReference>
<proteinExistence type="predicted"/>
<dbReference type="SUPFAM" id="SSF101473">
    <property type="entry name" value="DhaL-like"/>
    <property type="match status" value="1"/>
</dbReference>
<dbReference type="SMART" id="SM01120">
    <property type="entry name" value="Dak2"/>
    <property type="match status" value="1"/>
</dbReference>
<accession>A0A2T1A4H0</accession>
<gene>
    <name evidence="2" type="ORF">CLV47_102183</name>
</gene>
<protein>
    <recommendedName>
        <fullName evidence="1">DhaL domain-containing protein</fullName>
    </recommendedName>
</protein>
<dbReference type="NCBIfam" id="TIGR03599">
    <property type="entry name" value="YloV"/>
    <property type="match status" value="1"/>
</dbReference>
<evidence type="ECO:0000313" key="2">
    <source>
        <dbReference type="EMBL" id="PRZ43495.1"/>
    </source>
</evidence>